<dbReference type="SUPFAM" id="SSF57716">
    <property type="entry name" value="Glucocorticoid receptor-like (DNA-binding domain)"/>
    <property type="match status" value="1"/>
</dbReference>
<evidence type="ECO:0000259" key="5">
    <source>
        <dbReference type="Pfam" id="PF01258"/>
    </source>
</evidence>
<evidence type="ECO:0000256" key="4">
    <source>
        <dbReference type="PROSITE-ProRule" id="PRU00510"/>
    </source>
</evidence>
<keyword evidence="3" id="KW-0862">Zinc</keyword>
<feature type="domain" description="Zinc finger DksA/TraR C4-type" evidence="5">
    <location>
        <begin position="71"/>
        <end position="104"/>
    </location>
</feature>
<evidence type="ECO:0000313" key="7">
    <source>
        <dbReference type="Proteomes" id="UP000198765"/>
    </source>
</evidence>
<evidence type="ECO:0000256" key="3">
    <source>
        <dbReference type="ARBA" id="ARBA00022833"/>
    </source>
</evidence>
<dbReference type="PANTHER" id="PTHR33823">
    <property type="entry name" value="RNA POLYMERASE-BINDING TRANSCRIPTION FACTOR DKSA-RELATED"/>
    <property type="match status" value="1"/>
</dbReference>
<dbReference type="InterPro" id="IPR000962">
    <property type="entry name" value="Znf_DskA_TraR"/>
</dbReference>
<name>A0A1A8ZFI1_9ACTN</name>
<dbReference type="Proteomes" id="UP000198765">
    <property type="component" value="Chromosome I"/>
</dbReference>
<dbReference type="Gene3D" id="1.20.120.910">
    <property type="entry name" value="DksA, coiled-coil domain"/>
    <property type="match status" value="1"/>
</dbReference>
<accession>A0A1A8ZFI1</accession>
<keyword evidence="1" id="KW-0479">Metal-binding</keyword>
<dbReference type="RefSeq" id="WP_091192674.1">
    <property type="nucleotide sequence ID" value="NZ_LT594324.1"/>
</dbReference>
<keyword evidence="7" id="KW-1185">Reference proteome</keyword>
<proteinExistence type="predicted"/>
<evidence type="ECO:0000313" key="6">
    <source>
        <dbReference type="EMBL" id="SBT42624.1"/>
    </source>
</evidence>
<evidence type="ECO:0000256" key="1">
    <source>
        <dbReference type="ARBA" id="ARBA00022723"/>
    </source>
</evidence>
<dbReference type="PATRIC" id="fig|299146.4.peg.1610"/>
<reference evidence="6 7" key="1">
    <citation type="submission" date="2016-06" db="EMBL/GenBank/DDBJ databases">
        <authorList>
            <person name="Kjaerup R.B."/>
            <person name="Dalgaard T.S."/>
            <person name="Juul-Madsen H.R."/>
        </authorList>
    </citation>
    <scope>NUCLEOTIDE SEQUENCE [LARGE SCALE GENOMIC DNA]</scope>
    <source>
        <strain evidence="6 7">DSM 45248</strain>
    </source>
</reference>
<dbReference type="Pfam" id="PF01258">
    <property type="entry name" value="zf-dskA_traR"/>
    <property type="match status" value="1"/>
</dbReference>
<dbReference type="OrthoDB" id="1121111at2"/>
<dbReference type="GO" id="GO:0008270">
    <property type="term" value="F:zinc ion binding"/>
    <property type="evidence" value="ECO:0007669"/>
    <property type="project" value="UniProtKB-KW"/>
</dbReference>
<dbReference type="InterPro" id="IPR020458">
    <property type="entry name" value="Znf_DskA_TraR_CS"/>
</dbReference>
<dbReference type="PANTHER" id="PTHR33823:SF4">
    <property type="entry name" value="GENERAL STRESS PROTEIN 16O"/>
    <property type="match status" value="1"/>
</dbReference>
<feature type="zinc finger region" description="dksA C4-type" evidence="4">
    <location>
        <begin position="76"/>
        <end position="100"/>
    </location>
</feature>
<dbReference type="PROSITE" id="PS51128">
    <property type="entry name" value="ZF_DKSA_2"/>
    <property type="match status" value="1"/>
</dbReference>
<dbReference type="PROSITE" id="PS01102">
    <property type="entry name" value="ZF_DKSA_1"/>
    <property type="match status" value="1"/>
</dbReference>
<gene>
    <name evidence="6" type="ORF">GA0070621_1565</name>
</gene>
<keyword evidence="2" id="KW-0863">Zinc-finger</keyword>
<organism evidence="6 7">
    <name type="scientific">Micromonospora narathiwatensis</name>
    <dbReference type="NCBI Taxonomy" id="299146"/>
    <lineage>
        <taxon>Bacteria</taxon>
        <taxon>Bacillati</taxon>
        <taxon>Actinomycetota</taxon>
        <taxon>Actinomycetes</taxon>
        <taxon>Micromonosporales</taxon>
        <taxon>Micromonosporaceae</taxon>
        <taxon>Micromonospora</taxon>
    </lineage>
</organism>
<evidence type="ECO:0000256" key="2">
    <source>
        <dbReference type="ARBA" id="ARBA00022771"/>
    </source>
</evidence>
<protein>
    <submittedName>
        <fullName evidence="6">Transcriptional regulator, TraR/DksA family</fullName>
    </submittedName>
</protein>
<dbReference type="EMBL" id="LT594324">
    <property type="protein sequence ID" value="SBT42624.1"/>
    <property type="molecule type" value="Genomic_DNA"/>
</dbReference>
<sequence length="106" mass="11712">MTDTLHSRTAALRDILERQFQTHTGQLLELTAYSREPGHGGHDPDTLRALMETARQGIADSAGALRRMSEGTYGCCEGCGAEIPVARLEIRPSARYCVPCQERQPR</sequence>
<dbReference type="AlphaFoldDB" id="A0A1A8ZFI1"/>